<keyword evidence="11" id="KW-1185">Reference proteome</keyword>
<evidence type="ECO:0000256" key="9">
    <source>
        <dbReference type="SAM" id="SignalP"/>
    </source>
</evidence>
<proteinExistence type="predicted"/>
<feature type="region of interest" description="Disordered" evidence="7">
    <location>
        <begin position="71"/>
        <end position="99"/>
    </location>
</feature>
<dbReference type="GO" id="GO:0072594">
    <property type="term" value="P:establishment of protein localization to organelle"/>
    <property type="evidence" value="ECO:0007669"/>
    <property type="project" value="TreeGrafter"/>
</dbReference>
<feature type="chain" id="PRO_5015661546" evidence="9">
    <location>
        <begin position="27"/>
        <end position="231"/>
    </location>
</feature>
<keyword evidence="4 8" id="KW-1133">Transmembrane helix</keyword>
<evidence type="ECO:0000313" key="10">
    <source>
        <dbReference type="EMBL" id="PVD25502.1"/>
    </source>
</evidence>
<evidence type="ECO:0000256" key="3">
    <source>
        <dbReference type="ARBA" id="ARBA00022729"/>
    </source>
</evidence>
<evidence type="ECO:0000256" key="5">
    <source>
        <dbReference type="ARBA" id="ARBA00023136"/>
    </source>
</evidence>
<sequence length="231" mass="25389">MSKWSSLSVKALLVTVGVLCVQTYEASLPDPKDVTVAGSCGKSSSSLQLAWNNTTFALNLAFPRFELEKQDKYEESGGETKEAQGTVAREDDASPEVTENTNYTWSLSEISLTYDTSEVSVFPGASDRKVQTATVRDLNLFSTPLGQSYVCHEAQLLSMELQGARLEFNWVHLMPFGVNGTRFSAGQQDAYLIPLIVACSLAALVVIIVLGYAISRCVTRHQRQSEYKQMP</sequence>
<evidence type="ECO:0000256" key="2">
    <source>
        <dbReference type="ARBA" id="ARBA00022692"/>
    </source>
</evidence>
<dbReference type="Gene3D" id="2.40.160.110">
    <property type="match status" value="1"/>
</dbReference>
<dbReference type="PANTHER" id="PTHR11506:SF35">
    <property type="entry name" value="LYSOSOME-ASSOCIATED MEMBRANE GLYCOPROTEIN 5"/>
    <property type="match status" value="1"/>
</dbReference>
<dbReference type="GO" id="GO:0005886">
    <property type="term" value="C:plasma membrane"/>
    <property type="evidence" value="ECO:0007669"/>
    <property type="project" value="TreeGrafter"/>
</dbReference>
<dbReference type="PANTHER" id="PTHR11506">
    <property type="entry name" value="LYSOSOME-ASSOCIATED MEMBRANE GLYCOPROTEIN"/>
    <property type="match status" value="1"/>
</dbReference>
<keyword evidence="2 8" id="KW-0812">Transmembrane</keyword>
<evidence type="ECO:0000256" key="6">
    <source>
        <dbReference type="ARBA" id="ARBA00023180"/>
    </source>
</evidence>
<evidence type="ECO:0000256" key="8">
    <source>
        <dbReference type="SAM" id="Phobius"/>
    </source>
</evidence>
<name>A0A2T7NWG2_POMCA</name>
<feature type="transmembrane region" description="Helical" evidence="8">
    <location>
        <begin position="191"/>
        <end position="214"/>
    </location>
</feature>
<comment type="caution">
    <text evidence="10">The sequence shown here is derived from an EMBL/GenBank/DDBJ whole genome shotgun (WGS) entry which is preliminary data.</text>
</comment>
<gene>
    <name evidence="10" type="ORF">C0Q70_13158</name>
</gene>
<feature type="compositionally biased region" description="Basic and acidic residues" evidence="7">
    <location>
        <begin position="71"/>
        <end position="92"/>
    </location>
</feature>
<evidence type="ECO:0000256" key="4">
    <source>
        <dbReference type="ARBA" id="ARBA00022989"/>
    </source>
</evidence>
<accession>A0A2T7NWG2</accession>
<dbReference type="STRING" id="400727.A0A2T7NWG2"/>
<dbReference type="GO" id="GO:0031902">
    <property type="term" value="C:late endosome membrane"/>
    <property type="evidence" value="ECO:0007669"/>
    <property type="project" value="TreeGrafter"/>
</dbReference>
<evidence type="ECO:0000256" key="7">
    <source>
        <dbReference type="SAM" id="MobiDB-lite"/>
    </source>
</evidence>
<keyword evidence="6" id="KW-0325">Glycoprotein</keyword>
<protein>
    <submittedName>
        <fullName evidence="10">Uncharacterized protein</fullName>
    </submittedName>
</protein>
<organism evidence="10 11">
    <name type="scientific">Pomacea canaliculata</name>
    <name type="common">Golden apple snail</name>
    <dbReference type="NCBI Taxonomy" id="400727"/>
    <lineage>
        <taxon>Eukaryota</taxon>
        <taxon>Metazoa</taxon>
        <taxon>Spiralia</taxon>
        <taxon>Lophotrochozoa</taxon>
        <taxon>Mollusca</taxon>
        <taxon>Gastropoda</taxon>
        <taxon>Caenogastropoda</taxon>
        <taxon>Architaenioglossa</taxon>
        <taxon>Ampullarioidea</taxon>
        <taxon>Ampullariidae</taxon>
        <taxon>Pomacea</taxon>
    </lineage>
</organism>
<keyword evidence="3 9" id="KW-0732">Signal</keyword>
<dbReference type="GO" id="GO:0005765">
    <property type="term" value="C:lysosomal membrane"/>
    <property type="evidence" value="ECO:0007669"/>
    <property type="project" value="TreeGrafter"/>
</dbReference>
<reference evidence="10 11" key="1">
    <citation type="submission" date="2018-04" db="EMBL/GenBank/DDBJ databases">
        <title>The genome of golden apple snail Pomacea canaliculata provides insight into stress tolerance and invasive adaptation.</title>
        <authorList>
            <person name="Liu C."/>
            <person name="Liu B."/>
            <person name="Ren Y."/>
            <person name="Zhang Y."/>
            <person name="Wang H."/>
            <person name="Li S."/>
            <person name="Jiang F."/>
            <person name="Yin L."/>
            <person name="Zhang G."/>
            <person name="Qian W."/>
            <person name="Fan W."/>
        </authorList>
    </citation>
    <scope>NUCLEOTIDE SEQUENCE [LARGE SCALE GENOMIC DNA]</scope>
    <source>
        <strain evidence="10">SZHN2017</strain>
        <tissue evidence="10">Muscle</tissue>
    </source>
</reference>
<feature type="signal peptide" evidence="9">
    <location>
        <begin position="1"/>
        <end position="26"/>
    </location>
</feature>
<dbReference type="AlphaFoldDB" id="A0A2T7NWG2"/>
<evidence type="ECO:0000313" key="11">
    <source>
        <dbReference type="Proteomes" id="UP000245119"/>
    </source>
</evidence>
<comment type="subcellular location">
    <subcellularLocation>
        <location evidence="1">Cell membrane</location>
        <topology evidence="1">Single-pass type I membrane protein</topology>
    </subcellularLocation>
</comment>
<dbReference type="PRINTS" id="PR00336">
    <property type="entry name" value="LYSASSOCTDMP"/>
</dbReference>
<evidence type="ECO:0000256" key="1">
    <source>
        <dbReference type="ARBA" id="ARBA00004251"/>
    </source>
</evidence>
<keyword evidence="5 8" id="KW-0472">Membrane</keyword>
<dbReference type="EMBL" id="PZQS01000008">
    <property type="protein sequence ID" value="PVD25502.1"/>
    <property type="molecule type" value="Genomic_DNA"/>
</dbReference>
<dbReference type="Proteomes" id="UP000245119">
    <property type="component" value="Linkage Group LG8"/>
</dbReference>
<dbReference type="InterPro" id="IPR002000">
    <property type="entry name" value="Lysosome-assoc_membr_glycop"/>
</dbReference>